<organism evidence="1 2">
    <name type="scientific">Plasmodium falciparum RAJ116</name>
    <dbReference type="NCBI Taxonomy" id="580058"/>
    <lineage>
        <taxon>Eukaryota</taxon>
        <taxon>Sar</taxon>
        <taxon>Alveolata</taxon>
        <taxon>Apicomplexa</taxon>
        <taxon>Aconoidasida</taxon>
        <taxon>Haemosporida</taxon>
        <taxon>Plasmodiidae</taxon>
        <taxon>Plasmodium</taxon>
        <taxon>Plasmodium (Laverania)</taxon>
    </lineage>
</organism>
<dbReference type="Proteomes" id="UP000054566">
    <property type="component" value="Unassembled WGS sequence"/>
</dbReference>
<protein>
    <submittedName>
        <fullName evidence="1">Uncharacterized protein</fullName>
    </submittedName>
</protein>
<dbReference type="EMBL" id="GG664393">
    <property type="protein sequence ID" value="KNC37124.1"/>
    <property type="molecule type" value="Genomic_DNA"/>
</dbReference>
<evidence type="ECO:0000313" key="2">
    <source>
        <dbReference type="Proteomes" id="UP000054566"/>
    </source>
</evidence>
<proteinExistence type="predicted"/>
<accession>A0A0L0D0D2</accession>
<dbReference type="AlphaFoldDB" id="A0A0L0D0D2"/>
<sequence>MMVLITYKYPYYIHNPLYYYILLNINSRIALLTSFKIVYDIEHSIRKEKTAYAYMRQRRMGTDTESDSINSAKTDTENGTGAAKYYALRKIQKIGTLEICPSMDHFLQNLDMDYNILYVIRRPDYLKDRRRDYLNNRRPDYFYNPHV</sequence>
<evidence type="ECO:0000313" key="1">
    <source>
        <dbReference type="EMBL" id="KNC37124.1"/>
    </source>
</evidence>
<reference evidence="2" key="1">
    <citation type="submission" date="2015-07" db="EMBL/GenBank/DDBJ databases">
        <title>Annotation of Plasmodium falciparum RAJ116.</title>
        <authorList>
            <consortium name="The Broad Institute Genome Sequencing Platform"/>
            <person name="Volkman S.K."/>
            <person name="Neafsey D.E."/>
            <person name="Dash A.P."/>
            <person name="Chitnis C.E."/>
            <person name="Hartl D.L."/>
            <person name="Young S.K."/>
            <person name="Zeng Q."/>
            <person name="Koehrsen M."/>
            <person name="Alvarado L."/>
            <person name="Berlin A."/>
            <person name="Borenstein D."/>
            <person name="Chapman S.B."/>
            <person name="Chen Z."/>
            <person name="Engels R."/>
            <person name="Freedman E."/>
            <person name="Gellesch M."/>
            <person name="Goldberg J."/>
            <person name="Griggs A."/>
            <person name="Gujja S."/>
            <person name="Heilman E.R."/>
            <person name="Heiman D.I."/>
            <person name="Howarth C."/>
            <person name="Jen D."/>
            <person name="Larson L."/>
            <person name="Mehta T."/>
            <person name="Neiman D."/>
            <person name="Park D."/>
            <person name="Pearson M."/>
            <person name="Roberts A."/>
            <person name="Saif S."/>
            <person name="Shea T."/>
            <person name="Shenoy N."/>
            <person name="Sisk P."/>
            <person name="Stolte C."/>
            <person name="Sykes S."/>
            <person name="Walk T."/>
            <person name="White J."/>
            <person name="Yandava C."/>
            <person name="Haas B."/>
            <person name="Henn M.R."/>
            <person name="Nusbaum C."/>
            <person name="Birren B."/>
        </authorList>
    </citation>
    <scope>NUCLEOTIDE SEQUENCE [LARGE SCALE GENOMIC DNA]</scope>
    <source>
        <strain evidence="2">RAJ116</strain>
    </source>
</reference>
<name>A0A0L0D0D2_PLAFA</name>
<reference evidence="2" key="2">
    <citation type="submission" date="2015-07" db="EMBL/GenBank/DDBJ databases">
        <title>The genome sequence of Plasmodium falciparum RAJ116.</title>
        <authorList>
            <consortium name="The Broad Institute Genome Sequencing Platform"/>
            <person name="Volkman S.K."/>
            <person name="Neafsey D.E."/>
            <person name="Dash A.P."/>
            <person name="Chitnis C.E."/>
            <person name="Hartl D.L."/>
            <person name="Young S.K."/>
            <person name="Kodira C.D."/>
            <person name="Zeng Q."/>
            <person name="Koehrsen M."/>
            <person name="Godfrey P."/>
            <person name="Alvarado L."/>
            <person name="Berlin A."/>
            <person name="Borenstein D."/>
            <person name="Chen Z."/>
            <person name="Engels R."/>
            <person name="Freedman E."/>
            <person name="Gellesch M."/>
            <person name="Goldberg J."/>
            <person name="Griggs A."/>
            <person name="Gujja S."/>
            <person name="Heiman D."/>
            <person name="Hepburn T."/>
            <person name="Howarth C."/>
            <person name="Jen D."/>
            <person name="Larson L."/>
            <person name="Lewis B."/>
            <person name="Mehta T."/>
            <person name="Park D."/>
            <person name="Pearson M."/>
            <person name="Roberts A."/>
            <person name="Saif S."/>
            <person name="Shea T."/>
            <person name="Shenoy N."/>
            <person name="Sisk P."/>
            <person name="Stolte C."/>
            <person name="Sykes S."/>
            <person name="Walk T."/>
            <person name="White J."/>
            <person name="Yandava C."/>
            <person name="Wirth D.F."/>
            <person name="Nusbaum C."/>
            <person name="Birren B."/>
        </authorList>
    </citation>
    <scope>NUCLEOTIDE SEQUENCE [LARGE SCALE GENOMIC DNA]</scope>
    <source>
        <strain evidence="2">RAJ116</strain>
    </source>
</reference>
<gene>
    <name evidence="1" type="ORF">PFLG_02261</name>
</gene>